<evidence type="ECO:0000313" key="6">
    <source>
        <dbReference type="EMBL" id="OHA24226.1"/>
    </source>
</evidence>
<name>A0A1G2MK39_9BACT</name>
<evidence type="ECO:0000256" key="4">
    <source>
        <dbReference type="ARBA" id="ARBA00023136"/>
    </source>
</evidence>
<accession>A0A1G2MK39</accession>
<keyword evidence="2 5" id="KW-0812">Transmembrane</keyword>
<dbReference type="EMBL" id="MHRK01000016">
    <property type="protein sequence ID" value="OHA24226.1"/>
    <property type="molecule type" value="Genomic_DNA"/>
</dbReference>
<dbReference type="Pfam" id="PF10755">
    <property type="entry name" value="DUF2585"/>
    <property type="match status" value="1"/>
</dbReference>
<evidence type="ECO:0000256" key="2">
    <source>
        <dbReference type="ARBA" id="ARBA00022692"/>
    </source>
</evidence>
<evidence type="ECO:0000256" key="5">
    <source>
        <dbReference type="SAM" id="Phobius"/>
    </source>
</evidence>
<dbReference type="GO" id="GO:0005886">
    <property type="term" value="C:plasma membrane"/>
    <property type="evidence" value="ECO:0007669"/>
    <property type="project" value="InterPro"/>
</dbReference>
<feature type="transmembrane region" description="Helical" evidence="5">
    <location>
        <begin position="139"/>
        <end position="158"/>
    </location>
</feature>
<sequence length="208" mass="23712">MTTENISEKNIPWYRKISVTGWGLIFVGIVVAQILILYVMGRLPICACGFVKFWEGDVMSSSNSQQIADWYTFSHIIHGFAFYGLLIWLSRKFFNKEGGLPLGTIFIGAVLLETGWEIIENSSWIINYYRDNTVSLGYIGDSILNSVFDVIWMALGFLMARKFPVWLTIFLVIGFELMTGMFVRDGLALNILMFIYPAEAVKVWQMGL</sequence>
<comment type="caution">
    <text evidence="6">The sequence shown here is derived from an EMBL/GenBank/DDBJ whole genome shotgun (WGS) entry which is preliminary data.</text>
</comment>
<dbReference type="AlphaFoldDB" id="A0A1G2MK39"/>
<dbReference type="InterPro" id="IPR019691">
    <property type="entry name" value="DUF2585"/>
</dbReference>
<evidence type="ECO:0000256" key="1">
    <source>
        <dbReference type="ARBA" id="ARBA00022475"/>
    </source>
</evidence>
<organism evidence="6 7">
    <name type="scientific">Candidatus Taylorbacteria bacterium RIFCSPHIGHO2_02_FULL_43_32b</name>
    <dbReference type="NCBI Taxonomy" id="1802306"/>
    <lineage>
        <taxon>Bacteria</taxon>
        <taxon>Candidatus Tayloriibacteriota</taxon>
    </lineage>
</organism>
<feature type="transmembrane region" description="Helical" evidence="5">
    <location>
        <begin position="70"/>
        <end position="88"/>
    </location>
</feature>
<dbReference type="Proteomes" id="UP000177130">
    <property type="component" value="Unassembled WGS sequence"/>
</dbReference>
<proteinExistence type="predicted"/>
<dbReference type="STRING" id="1802306.A3C72_05005"/>
<evidence type="ECO:0000256" key="3">
    <source>
        <dbReference type="ARBA" id="ARBA00022989"/>
    </source>
</evidence>
<feature type="transmembrane region" description="Helical" evidence="5">
    <location>
        <begin position="100"/>
        <end position="119"/>
    </location>
</feature>
<keyword evidence="1" id="KW-1003">Cell membrane</keyword>
<keyword evidence="4 5" id="KW-0472">Membrane</keyword>
<feature type="transmembrane region" description="Helical" evidence="5">
    <location>
        <begin position="165"/>
        <end position="183"/>
    </location>
</feature>
<dbReference type="NCBIfam" id="NF002099">
    <property type="entry name" value="PRK00944.1"/>
    <property type="match status" value="1"/>
</dbReference>
<keyword evidence="3 5" id="KW-1133">Transmembrane helix</keyword>
<protein>
    <submittedName>
        <fullName evidence="6">Uncharacterized protein</fullName>
    </submittedName>
</protein>
<gene>
    <name evidence="6" type="ORF">A3C72_05005</name>
</gene>
<reference evidence="6 7" key="1">
    <citation type="journal article" date="2016" name="Nat. Commun.">
        <title>Thousands of microbial genomes shed light on interconnected biogeochemical processes in an aquifer system.</title>
        <authorList>
            <person name="Anantharaman K."/>
            <person name="Brown C.T."/>
            <person name="Hug L.A."/>
            <person name="Sharon I."/>
            <person name="Castelle C.J."/>
            <person name="Probst A.J."/>
            <person name="Thomas B.C."/>
            <person name="Singh A."/>
            <person name="Wilkins M.J."/>
            <person name="Karaoz U."/>
            <person name="Brodie E.L."/>
            <person name="Williams K.H."/>
            <person name="Hubbard S.S."/>
            <person name="Banfield J.F."/>
        </authorList>
    </citation>
    <scope>NUCLEOTIDE SEQUENCE [LARGE SCALE GENOMIC DNA]</scope>
</reference>
<feature type="transmembrane region" description="Helical" evidence="5">
    <location>
        <begin position="21"/>
        <end position="40"/>
    </location>
</feature>
<evidence type="ECO:0000313" key="7">
    <source>
        <dbReference type="Proteomes" id="UP000177130"/>
    </source>
</evidence>